<proteinExistence type="predicted"/>
<dbReference type="PROSITE" id="PS00463">
    <property type="entry name" value="ZN2_CY6_FUNGAL_1"/>
    <property type="match status" value="1"/>
</dbReference>
<feature type="region of interest" description="Disordered" evidence="2">
    <location>
        <begin position="1"/>
        <end position="25"/>
    </location>
</feature>
<accession>A0AA40K0S0</accession>
<dbReference type="InterPro" id="IPR053157">
    <property type="entry name" value="Sterol_Uptake_Regulator"/>
</dbReference>
<dbReference type="PANTHER" id="PTHR47784">
    <property type="entry name" value="STEROL UPTAKE CONTROL PROTEIN 2"/>
    <property type="match status" value="1"/>
</dbReference>
<comment type="caution">
    <text evidence="4">The sequence shown here is derived from an EMBL/GenBank/DDBJ whole genome shotgun (WGS) entry which is preliminary data.</text>
</comment>
<dbReference type="Gene3D" id="4.10.240.10">
    <property type="entry name" value="Zn(2)-C6 fungal-type DNA-binding domain"/>
    <property type="match status" value="1"/>
</dbReference>
<sequence>MEEEENHEDRPRRRAVPGKGHSKTRSGCLACKKRRVKCTEDLPTCRACRRLALDCEYVRRVPPVSLPSSTVARSLGATPPLPSEDLRFFHHFLTTAYPALPLGSRDVWHHAAALSHEHPFLMHALLALGAQHLAISTPITTTTYSLQALHHRVAAIAALNAALSAPSRAAAATADATLAAAIALTFQSSHMPEGMMDFLGMMRGWMVVQTSVVPSVEGSMFRGFSEGAYVESLRATELGVSLGLVGRLCKGDGVALGYLGGMERIVRVAGRAPVEACLEIIPLYAATSDMGAEEFARFTDPTNFVAQILLMHFWMLARLLERHVLEEGRVFAIRDETARHWVKNAARRLPESYKQYALWPLGMATCEGVS</sequence>
<dbReference type="PANTHER" id="PTHR47784:SF7">
    <property type="entry name" value="ZN(II)2CYS6 TRANSCRIPTION FACTOR (EUROFUNG)"/>
    <property type="match status" value="1"/>
</dbReference>
<dbReference type="Proteomes" id="UP001172155">
    <property type="component" value="Unassembled WGS sequence"/>
</dbReference>
<dbReference type="GO" id="GO:0008270">
    <property type="term" value="F:zinc ion binding"/>
    <property type="evidence" value="ECO:0007669"/>
    <property type="project" value="InterPro"/>
</dbReference>
<dbReference type="InterPro" id="IPR036864">
    <property type="entry name" value="Zn2-C6_fun-type_DNA-bd_sf"/>
</dbReference>
<feature type="domain" description="Zn(2)-C6 fungal-type" evidence="3">
    <location>
        <begin position="27"/>
        <end position="57"/>
    </location>
</feature>
<evidence type="ECO:0000313" key="4">
    <source>
        <dbReference type="EMBL" id="KAK0741407.1"/>
    </source>
</evidence>
<dbReference type="EMBL" id="JAUKUD010000006">
    <property type="protein sequence ID" value="KAK0741407.1"/>
    <property type="molecule type" value="Genomic_DNA"/>
</dbReference>
<dbReference type="InterPro" id="IPR001138">
    <property type="entry name" value="Zn2Cys6_DnaBD"/>
</dbReference>
<evidence type="ECO:0000256" key="2">
    <source>
        <dbReference type="SAM" id="MobiDB-lite"/>
    </source>
</evidence>
<keyword evidence="1" id="KW-0539">Nucleus</keyword>
<gene>
    <name evidence="4" type="ORF">B0T18DRAFT_440689</name>
</gene>
<dbReference type="AlphaFoldDB" id="A0AA40K0S0"/>
<dbReference type="CDD" id="cd00067">
    <property type="entry name" value="GAL4"/>
    <property type="match status" value="1"/>
</dbReference>
<keyword evidence="5" id="KW-1185">Reference proteome</keyword>
<dbReference type="SMART" id="SM00066">
    <property type="entry name" value="GAL4"/>
    <property type="match status" value="1"/>
</dbReference>
<evidence type="ECO:0000313" key="5">
    <source>
        <dbReference type="Proteomes" id="UP001172155"/>
    </source>
</evidence>
<organism evidence="4 5">
    <name type="scientific">Schizothecium vesticola</name>
    <dbReference type="NCBI Taxonomy" id="314040"/>
    <lineage>
        <taxon>Eukaryota</taxon>
        <taxon>Fungi</taxon>
        <taxon>Dikarya</taxon>
        <taxon>Ascomycota</taxon>
        <taxon>Pezizomycotina</taxon>
        <taxon>Sordariomycetes</taxon>
        <taxon>Sordariomycetidae</taxon>
        <taxon>Sordariales</taxon>
        <taxon>Schizotheciaceae</taxon>
        <taxon>Schizothecium</taxon>
    </lineage>
</organism>
<dbReference type="InterPro" id="IPR021858">
    <property type="entry name" value="Fun_TF"/>
</dbReference>
<dbReference type="Pfam" id="PF00172">
    <property type="entry name" value="Zn_clus"/>
    <property type="match status" value="1"/>
</dbReference>
<dbReference type="SUPFAM" id="SSF57701">
    <property type="entry name" value="Zn2/Cys6 DNA-binding domain"/>
    <property type="match status" value="1"/>
</dbReference>
<evidence type="ECO:0000259" key="3">
    <source>
        <dbReference type="PROSITE" id="PS50048"/>
    </source>
</evidence>
<dbReference type="PROSITE" id="PS50048">
    <property type="entry name" value="ZN2_CY6_FUNGAL_2"/>
    <property type="match status" value="1"/>
</dbReference>
<evidence type="ECO:0000256" key="1">
    <source>
        <dbReference type="ARBA" id="ARBA00023242"/>
    </source>
</evidence>
<protein>
    <recommendedName>
        <fullName evidence="3">Zn(2)-C6 fungal-type domain-containing protein</fullName>
    </recommendedName>
</protein>
<dbReference type="Pfam" id="PF11951">
    <property type="entry name" value="Fungal_trans_2"/>
    <property type="match status" value="1"/>
</dbReference>
<name>A0AA40K0S0_9PEZI</name>
<reference evidence="4" key="1">
    <citation type="submission" date="2023-06" db="EMBL/GenBank/DDBJ databases">
        <title>Genome-scale phylogeny and comparative genomics of the fungal order Sordariales.</title>
        <authorList>
            <consortium name="Lawrence Berkeley National Laboratory"/>
            <person name="Hensen N."/>
            <person name="Bonometti L."/>
            <person name="Westerberg I."/>
            <person name="Brannstrom I.O."/>
            <person name="Guillou S."/>
            <person name="Cros-Aarteil S."/>
            <person name="Calhoun S."/>
            <person name="Haridas S."/>
            <person name="Kuo A."/>
            <person name="Mondo S."/>
            <person name="Pangilinan J."/>
            <person name="Riley R."/>
            <person name="LaButti K."/>
            <person name="Andreopoulos B."/>
            <person name="Lipzen A."/>
            <person name="Chen C."/>
            <person name="Yanf M."/>
            <person name="Daum C."/>
            <person name="Ng V."/>
            <person name="Clum A."/>
            <person name="Steindorff A."/>
            <person name="Ohm R."/>
            <person name="Martin F."/>
            <person name="Silar P."/>
            <person name="Natvig D."/>
            <person name="Lalanne C."/>
            <person name="Gautier V."/>
            <person name="Ament-velasquez S.L."/>
            <person name="Kruys A."/>
            <person name="Hutchinson M.I."/>
            <person name="Powell A.J."/>
            <person name="Barry K."/>
            <person name="Miller A.N."/>
            <person name="Grigoriev I.V."/>
            <person name="Debuchy R."/>
            <person name="Gladieux P."/>
            <person name="Thoren M.H."/>
            <person name="Johannesson H."/>
        </authorList>
    </citation>
    <scope>NUCLEOTIDE SEQUENCE</scope>
    <source>
        <strain evidence="4">SMH3187-1</strain>
    </source>
</reference>
<feature type="compositionally biased region" description="Basic residues" evidence="2">
    <location>
        <begin position="12"/>
        <end position="24"/>
    </location>
</feature>
<dbReference type="GO" id="GO:0001228">
    <property type="term" value="F:DNA-binding transcription activator activity, RNA polymerase II-specific"/>
    <property type="evidence" value="ECO:0007669"/>
    <property type="project" value="TreeGrafter"/>
</dbReference>